<gene>
    <name evidence="1" type="ORF">M9458_013411</name>
</gene>
<feature type="non-terminal residue" evidence="1">
    <location>
        <position position="1"/>
    </location>
</feature>
<keyword evidence="2" id="KW-1185">Reference proteome</keyword>
<organism evidence="1 2">
    <name type="scientific">Cirrhinus mrigala</name>
    <name type="common">Mrigala</name>
    <dbReference type="NCBI Taxonomy" id="683832"/>
    <lineage>
        <taxon>Eukaryota</taxon>
        <taxon>Metazoa</taxon>
        <taxon>Chordata</taxon>
        <taxon>Craniata</taxon>
        <taxon>Vertebrata</taxon>
        <taxon>Euteleostomi</taxon>
        <taxon>Actinopterygii</taxon>
        <taxon>Neopterygii</taxon>
        <taxon>Teleostei</taxon>
        <taxon>Ostariophysi</taxon>
        <taxon>Cypriniformes</taxon>
        <taxon>Cyprinidae</taxon>
        <taxon>Labeoninae</taxon>
        <taxon>Labeonini</taxon>
        <taxon>Cirrhinus</taxon>
    </lineage>
</organism>
<feature type="non-terminal residue" evidence="1">
    <location>
        <position position="56"/>
    </location>
</feature>
<evidence type="ECO:0000313" key="2">
    <source>
        <dbReference type="Proteomes" id="UP001529510"/>
    </source>
</evidence>
<dbReference type="Proteomes" id="UP001529510">
    <property type="component" value="Unassembled WGS sequence"/>
</dbReference>
<comment type="caution">
    <text evidence="1">The sequence shown here is derived from an EMBL/GenBank/DDBJ whole genome shotgun (WGS) entry which is preliminary data.</text>
</comment>
<reference evidence="1 2" key="1">
    <citation type="submission" date="2024-05" db="EMBL/GenBank/DDBJ databases">
        <title>Genome sequencing and assembly of Indian major carp, Cirrhinus mrigala (Hamilton, 1822).</title>
        <authorList>
            <person name="Mohindra V."/>
            <person name="Chowdhury L.M."/>
            <person name="Lal K."/>
            <person name="Jena J.K."/>
        </authorList>
    </citation>
    <scope>NUCLEOTIDE SEQUENCE [LARGE SCALE GENOMIC DNA]</scope>
    <source>
        <strain evidence="1">CM1030</strain>
        <tissue evidence="1">Blood</tissue>
    </source>
</reference>
<proteinExistence type="predicted"/>
<name>A0ABD0QYC0_CIRMR</name>
<sequence length="56" mass="6388">ICVSSSLWKKNLAAAGPQKFTQEFIDKQVEEFEVGKRHLANMMGEDPETFTQEDID</sequence>
<accession>A0ABD0QYC0</accession>
<dbReference type="EMBL" id="JAMKFB020000006">
    <property type="protein sequence ID" value="KAL0190713.1"/>
    <property type="molecule type" value="Genomic_DNA"/>
</dbReference>
<dbReference type="AlphaFoldDB" id="A0ABD0QYC0"/>
<protein>
    <submittedName>
        <fullName evidence="1">Uncharacterized protein</fullName>
    </submittedName>
</protein>
<evidence type="ECO:0000313" key="1">
    <source>
        <dbReference type="EMBL" id="KAL0190713.1"/>
    </source>
</evidence>